<reference evidence="1 2" key="1">
    <citation type="submission" date="2020-02" db="EMBL/GenBank/DDBJ databases">
        <title>The whole genome sequence of CPCC 205119.</title>
        <authorList>
            <person name="Jiang Z."/>
        </authorList>
    </citation>
    <scope>NUCLEOTIDE SEQUENCE [LARGE SCALE GENOMIC DNA]</scope>
    <source>
        <strain evidence="1 2">CPCC 205119</strain>
    </source>
</reference>
<sequence>MSAATGPVVAACTGRRCSALRALSARPDSAEQLSAAVRDSAGAVLVDVDCPGLCSRSAVAGITGYDDRTGMLGRVWWLERVEQPPLADALVAWVRSGPPPWSAQRVVDVPPALRSAVLGLAPPPVTVPARAPGGT</sequence>
<dbReference type="AlphaFoldDB" id="A0A7K3WGE0"/>
<evidence type="ECO:0000313" key="1">
    <source>
        <dbReference type="EMBL" id="NEL54563.1"/>
    </source>
</evidence>
<dbReference type="EMBL" id="JAAGWK010000015">
    <property type="protein sequence ID" value="NEL54563.1"/>
    <property type="molecule type" value="Genomic_DNA"/>
</dbReference>
<proteinExistence type="predicted"/>
<dbReference type="RefSeq" id="WP_152727805.1">
    <property type="nucleotide sequence ID" value="NZ_JAABOZ010000001.1"/>
</dbReference>
<evidence type="ECO:0000313" key="2">
    <source>
        <dbReference type="Proteomes" id="UP000470470"/>
    </source>
</evidence>
<accession>A0A7K3WGE0</accession>
<comment type="caution">
    <text evidence="1">The sequence shown here is derived from an EMBL/GenBank/DDBJ whole genome shotgun (WGS) entry which is preliminary data.</text>
</comment>
<organism evidence="1 2">
    <name type="scientific">Goekera deserti</name>
    <dbReference type="NCBI Taxonomy" id="2497753"/>
    <lineage>
        <taxon>Bacteria</taxon>
        <taxon>Bacillati</taxon>
        <taxon>Actinomycetota</taxon>
        <taxon>Actinomycetes</taxon>
        <taxon>Geodermatophilales</taxon>
        <taxon>Geodermatophilaceae</taxon>
        <taxon>Goekera</taxon>
    </lineage>
</organism>
<protein>
    <submittedName>
        <fullName evidence="1">Uncharacterized protein</fullName>
    </submittedName>
</protein>
<dbReference type="Proteomes" id="UP000470470">
    <property type="component" value="Unassembled WGS sequence"/>
</dbReference>
<gene>
    <name evidence="1" type="ORF">G1H19_11175</name>
</gene>
<name>A0A7K3WGE0_9ACTN</name>
<keyword evidence="2" id="KW-1185">Reference proteome</keyword>